<name>A0AAP0HTT7_9MAGN</name>
<gene>
    <name evidence="1" type="ORF">Scep_024573</name>
</gene>
<reference evidence="1 2" key="1">
    <citation type="submission" date="2024-01" db="EMBL/GenBank/DDBJ databases">
        <title>Genome assemblies of Stephania.</title>
        <authorList>
            <person name="Yang L."/>
        </authorList>
    </citation>
    <scope>NUCLEOTIDE SEQUENCE [LARGE SCALE GENOMIC DNA]</scope>
    <source>
        <strain evidence="1">JXDWG</strain>
        <tissue evidence="1">Leaf</tissue>
    </source>
</reference>
<evidence type="ECO:0000313" key="1">
    <source>
        <dbReference type="EMBL" id="KAK9101143.1"/>
    </source>
</evidence>
<protein>
    <submittedName>
        <fullName evidence="1">Uncharacterized protein</fullName>
    </submittedName>
</protein>
<dbReference type="Proteomes" id="UP001419268">
    <property type="component" value="Unassembled WGS sequence"/>
</dbReference>
<proteinExistence type="predicted"/>
<dbReference type="EMBL" id="JBBNAG010000010">
    <property type="protein sequence ID" value="KAK9101143.1"/>
    <property type="molecule type" value="Genomic_DNA"/>
</dbReference>
<accession>A0AAP0HTT7</accession>
<evidence type="ECO:0000313" key="2">
    <source>
        <dbReference type="Proteomes" id="UP001419268"/>
    </source>
</evidence>
<comment type="caution">
    <text evidence="1">The sequence shown here is derived from an EMBL/GenBank/DDBJ whole genome shotgun (WGS) entry which is preliminary data.</text>
</comment>
<organism evidence="1 2">
    <name type="scientific">Stephania cephalantha</name>
    <dbReference type="NCBI Taxonomy" id="152367"/>
    <lineage>
        <taxon>Eukaryota</taxon>
        <taxon>Viridiplantae</taxon>
        <taxon>Streptophyta</taxon>
        <taxon>Embryophyta</taxon>
        <taxon>Tracheophyta</taxon>
        <taxon>Spermatophyta</taxon>
        <taxon>Magnoliopsida</taxon>
        <taxon>Ranunculales</taxon>
        <taxon>Menispermaceae</taxon>
        <taxon>Menispermoideae</taxon>
        <taxon>Cissampelideae</taxon>
        <taxon>Stephania</taxon>
    </lineage>
</organism>
<dbReference type="PANTHER" id="PTHR46238">
    <property type="entry name" value="REVERSE TRANSCRIPTASE DOMAIN-CONTAINING PROTEIN"/>
    <property type="match status" value="1"/>
</dbReference>
<dbReference type="PANTHER" id="PTHR46238:SF8">
    <property type="entry name" value="ENDONUCLEASE_EXONUCLEASE_PHOSPHATASE DOMAIN-CONTAINING PROTEIN"/>
    <property type="match status" value="1"/>
</dbReference>
<keyword evidence="2" id="KW-1185">Reference proteome</keyword>
<sequence length="64" mass="7900">MNVSEMRMIRWMCGKTRKYRIRNIEIQRQVGVTPIDTKIREWRLRWFGHLQRRSTNAPLENLTQ</sequence>
<dbReference type="AlphaFoldDB" id="A0AAP0HTT7"/>